<evidence type="ECO:0000256" key="3">
    <source>
        <dbReference type="ARBA" id="ARBA00022723"/>
    </source>
</evidence>
<dbReference type="PANTHER" id="PTHR13778:SF47">
    <property type="entry name" value="LIPOPOLYSACCHARIDE 1,3-GALACTOSYLTRANSFERASE"/>
    <property type="match status" value="1"/>
</dbReference>
<dbReference type="GO" id="GO:0016757">
    <property type="term" value="F:glycosyltransferase activity"/>
    <property type="evidence" value="ECO:0007669"/>
    <property type="project" value="UniProtKB-KW"/>
</dbReference>
<evidence type="ECO:0000313" key="5">
    <source>
        <dbReference type="Proteomes" id="UP000006983"/>
    </source>
</evidence>
<dbReference type="Gene3D" id="3.90.550.10">
    <property type="entry name" value="Spore Coat Polysaccharide Biosynthesis Protein SpsA, Chain A"/>
    <property type="match status" value="1"/>
</dbReference>
<dbReference type="InterPro" id="IPR029044">
    <property type="entry name" value="Nucleotide-diphossugar_trans"/>
</dbReference>
<sequence>MEDDIMKSIVLGANFQYAEMVLTTIKSICCHNRGIRFYLINNDFPTEWFYNLNRKLKKLDCEIVNARVNRTHINQYKTNIDYELFLCYFIPDFVEENTVLYLDCDLVVNQDLTPLFDIDLGDYPLAAVQDLGAQYYFNEYIFNSGVMLINNRLWKKEEVCKQLIEMTNELQDKVIQTNQSILNILFKDRWLALDFKYNCITLHTHFSNYRPEAGAYPPIIHYLTNRKPWGLYERSIYRDVWWYYNAQDWSDMSELTSYLTKKQVRQYTGIQHSALVYTFSSDLRNMAYLIENLPNVKFYIAAPVMVAESITALLAYPNIAVLSDIAGQPSLVESLIERCDFLLDINADFEVDGIIGRFQQAGKPVFAFESVAHGEQG</sequence>
<reference evidence="4 5" key="1">
    <citation type="journal article" date="2012" name="J. Bacteriol.">
        <title>Genome Sequence of the Lantibiotic Bacteriocin Producer Streptococcus salivarius Strain K12.</title>
        <authorList>
            <person name="Barretto C."/>
            <person name="Alvarez-Martin P."/>
            <person name="Foata F."/>
            <person name="Renault P."/>
            <person name="Berger B."/>
        </authorList>
    </citation>
    <scope>NUCLEOTIDE SEQUENCE [LARGE SCALE GENOMIC DNA]</scope>
    <source>
        <strain evidence="4 5">K12</strain>
    </source>
</reference>
<dbReference type="InterPro" id="IPR050748">
    <property type="entry name" value="Glycosyltrans_8_dom-fam"/>
</dbReference>
<evidence type="ECO:0000313" key="4">
    <source>
        <dbReference type="EMBL" id="EJO16067.1"/>
    </source>
</evidence>
<organism evidence="4 5">
    <name type="scientific">Streptococcus salivarius K12</name>
    <dbReference type="NCBI Taxonomy" id="1200793"/>
    <lineage>
        <taxon>Bacteria</taxon>
        <taxon>Bacillati</taxon>
        <taxon>Bacillota</taxon>
        <taxon>Bacilli</taxon>
        <taxon>Lactobacillales</taxon>
        <taxon>Streptococcaceae</taxon>
        <taxon>Streptococcus</taxon>
    </lineage>
</organism>
<proteinExistence type="predicted"/>
<dbReference type="PANTHER" id="PTHR13778">
    <property type="entry name" value="GLYCOSYLTRANSFERASE 8 DOMAIN-CONTAINING PROTEIN"/>
    <property type="match status" value="1"/>
</dbReference>
<evidence type="ECO:0000256" key="1">
    <source>
        <dbReference type="ARBA" id="ARBA00022676"/>
    </source>
</evidence>
<dbReference type="EMBL" id="ALIF01000003">
    <property type="protein sequence ID" value="EJO16067.1"/>
    <property type="molecule type" value="Genomic_DNA"/>
</dbReference>
<dbReference type="GO" id="GO:0046872">
    <property type="term" value="F:metal ion binding"/>
    <property type="evidence" value="ECO:0007669"/>
    <property type="project" value="UniProtKB-KW"/>
</dbReference>
<keyword evidence="3" id="KW-0479">Metal-binding</keyword>
<gene>
    <name evidence="4" type="ORF">RSSL_01777</name>
</gene>
<dbReference type="AlphaFoldDB" id="J7SI26"/>
<dbReference type="PATRIC" id="fig|1200793.3.peg.1357"/>
<evidence type="ECO:0000256" key="2">
    <source>
        <dbReference type="ARBA" id="ARBA00022679"/>
    </source>
</evidence>
<keyword evidence="5" id="KW-1185">Reference proteome</keyword>
<keyword evidence="2" id="KW-0808">Transferase</keyword>
<protein>
    <submittedName>
        <fullName evidence="4">Uncharacterized protein</fullName>
    </submittedName>
</protein>
<dbReference type="InterPro" id="IPR002495">
    <property type="entry name" value="Glyco_trans_8"/>
</dbReference>
<comment type="caution">
    <text evidence="4">The sequence shown here is derived from an EMBL/GenBank/DDBJ whole genome shotgun (WGS) entry which is preliminary data.</text>
</comment>
<name>J7SI26_STRSL</name>
<accession>J7SI26</accession>
<dbReference type="Proteomes" id="UP000006983">
    <property type="component" value="Unassembled WGS sequence"/>
</dbReference>
<dbReference type="CDD" id="cd04194">
    <property type="entry name" value="GT8_A4GalT_like"/>
    <property type="match status" value="1"/>
</dbReference>
<dbReference type="Pfam" id="PF01501">
    <property type="entry name" value="Glyco_transf_8"/>
    <property type="match status" value="1"/>
</dbReference>
<dbReference type="SUPFAM" id="SSF53448">
    <property type="entry name" value="Nucleotide-diphospho-sugar transferases"/>
    <property type="match status" value="1"/>
</dbReference>
<keyword evidence="1" id="KW-0328">Glycosyltransferase</keyword>